<organism evidence="1">
    <name type="scientific">viral metagenome</name>
    <dbReference type="NCBI Taxonomy" id="1070528"/>
    <lineage>
        <taxon>unclassified sequences</taxon>
        <taxon>metagenomes</taxon>
        <taxon>organismal metagenomes</taxon>
    </lineage>
</organism>
<accession>A0A6C0E4Z2</accession>
<dbReference type="EMBL" id="MN739735">
    <property type="protein sequence ID" value="QHT23792.1"/>
    <property type="molecule type" value="Genomic_DNA"/>
</dbReference>
<name>A0A6C0E4Z2_9ZZZZ</name>
<dbReference type="AlphaFoldDB" id="A0A6C0E4Z2"/>
<evidence type="ECO:0000313" key="1">
    <source>
        <dbReference type="EMBL" id="QHT23792.1"/>
    </source>
</evidence>
<proteinExistence type="predicted"/>
<protein>
    <submittedName>
        <fullName evidence="1">Uncharacterized protein</fullName>
    </submittedName>
</protein>
<reference evidence="1" key="1">
    <citation type="journal article" date="2020" name="Nature">
        <title>Giant virus diversity and host interactions through global metagenomics.</title>
        <authorList>
            <person name="Schulz F."/>
            <person name="Roux S."/>
            <person name="Paez-Espino D."/>
            <person name="Jungbluth S."/>
            <person name="Walsh D.A."/>
            <person name="Denef V.J."/>
            <person name="McMahon K.D."/>
            <person name="Konstantinidis K.T."/>
            <person name="Eloe-Fadrosh E.A."/>
            <person name="Kyrpides N.C."/>
            <person name="Woyke T."/>
        </authorList>
    </citation>
    <scope>NUCLEOTIDE SEQUENCE</scope>
    <source>
        <strain evidence="1">GVMAG-M-3300023179-132</strain>
    </source>
</reference>
<sequence>MDIKIPNDYSFARCAVLGKQCVVSGEINYPYADRCRRDFTMCGQDGKYYEKSQSETHTYKMFNKC</sequence>